<dbReference type="PANTHER" id="PTHR43096">
    <property type="entry name" value="DNAJ HOMOLOG 1, MITOCHONDRIAL-RELATED"/>
    <property type="match status" value="1"/>
</dbReference>
<dbReference type="CDD" id="cd06257">
    <property type="entry name" value="DnaJ"/>
    <property type="match status" value="1"/>
</dbReference>
<organism evidence="4 5">
    <name type="scientific">Candidatus Synechococcus spongiarum 15L</name>
    <dbReference type="NCBI Taxonomy" id="1608419"/>
    <lineage>
        <taxon>Bacteria</taxon>
        <taxon>Bacillati</taxon>
        <taxon>Cyanobacteriota</taxon>
        <taxon>Cyanophyceae</taxon>
        <taxon>Synechococcales</taxon>
        <taxon>Synechococcaceae</taxon>
        <taxon>Synechococcus</taxon>
    </lineage>
</organism>
<sequence length="168" mass="19391">MTYYNLDLYCLLGVNKDAKQDRFKIAYRSLALKYHPDVNKETGSEERFKKINFAYKALSDSEKRERYNKYLEERKNKADVSKYSTIGYITLFATVLSMLVLLVATLFPIPPAPYKLLAAILIATPRRNRTRLVLLLVILIPISPIIFQLMAFGLLLNIMSLLTYNVCQ</sequence>
<dbReference type="EMBL" id="JYFQ01000107">
    <property type="protein sequence ID" value="KKZ12526.1"/>
    <property type="molecule type" value="Genomic_DNA"/>
</dbReference>
<dbReference type="GO" id="GO:0051082">
    <property type="term" value="F:unfolded protein binding"/>
    <property type="evidence" value="ECO:0007669"/>
    <property type="project" value="TreeGrafter"/>
</dbReference>
<dbReference type="InterPro" id="IPR036869">
    <property type="entry name" value="J_dom_sf"/>
</dbReference>
<dbReference type="PANTHER" id="PTHR43096:SF52">
    <property type="entry name" value="DNAJ HOMOLOG 1, MITOCHONDRIAL-RELATED"/>
    <property type="match status" value="1"/>
</dbReference>
<dbReference type="GO" id="GO:0005737">
    <property type="term" value="C:cytoplasm"/>
    <property type="evidence" value="ECO:0007669"/>
    <property type="project" value="TreeGrafter"/>
</dbReference>
<dbReference type="SUPFAM" id="SSF46565">
    <property type="entry name" value="Chaperone J-domain"/>
    <property type="match status" value="1"/>
</dbReference>
<dbReference type="Pfam" id="PF00226">
    <property type="entry name" value="DnaJ"/>
    <property type="match status" value="1"/>
</dbReference>
<dbReference type="PRINTS" id="PR00625">
    <property type="entry name" value="JDOMAIN"/>
</dbReference>
<reference evidence="4 5" key="2">
    <citation type="submission" date="2015-05" db="EMBL/GenBank/DDBJ databases">
        <title>Lifestyle Evolution in Cyanobacterial Symbionts of Sponges.</title>
        <authorList>
            <person name="Burgsdorf I."/>
            <person name="Slaby B.M."/>
            <person name="Handley K.M."/>
            <person name="Haber M."/>
            <person name="Blom J."/>
            <person name="Marshall C.W."/>
            <person name="Gilbert J.A."/>
            <person name="Hentschel U."/>
            <person name="Steindler L."/>
        </authorList>
    </citation>
    <scope>NUCLEOTIDE SEQUENCE [LARGE SCALE GENOMIC DNA]</scope>
    <source>
        <strain evidence="4">15L</strain>
    </source>
</reference>
<dbReference type="AlphaFoldDB" id="A0A0G8AV26"/>
<keyword evidence="2" id="KW-0812">Transmembrane</keyword>
<gene>
    <name evidence="4" type="ORF">TQ37_05400</name>
</gene>
<proteinExistence type="predicted"/>
<dbReference type="Proteomes" id="UP000035037">
    <property type="component" value="Unassembled WGS sequence"/>
</dbReference>
<dbReference type="GO" id="GO:0042026">
    <property type="term" value="P:protein refolding"/>
    <property type="evidence" value="ECO:0007669"/>
    <property type="project" value="TreeGrafter"/>
</dbReference>
<accession>A0A0G8AV26</accession>
<dbReference type="PATRIC" id="fig|1608419.3.peg.86"/>
<evidence type="ECO:0000313" key="5">
    <source>
        <dbReference type="Proteomes" id="UP000035037"/>
    </source>
</evidence>
<dbReference type="PROSITE" id="PS50076">
    <property type="entry name" value="DNAJ_2"/>
    <property type="match status" value="1"/>
</dbReference>
<evidence type="ECO:0000259" key="3">
    <source>
        <dbReference type="PROSITE" id="PS50076"/>
    </source>
</evidence>
<keyword evidence="2" id="KW-1133">Transmembrane helix</keyword>
<name>A0A0G8AV26_9SYNE</name>
<keyword evidence="2" id="KW-0472">Membrane</keyword>
<evidence type="ECO:0000256" key="2">
    <source>
        <dbReference type="SAM" id="Phobius"/>
    </source>
</evidence>
<evidence type="ECO:0000256" key="1">
    <source>
        <dbReference type="ARBA" id="ARBA00023186"/>
    </source>
</evidence>
<protein>
    <recommendedName>
        <fullName evidence="3">J domain-containing protein</fullName>
    </recommendedName>
</protein>
<keyword evidence="1" id="KW-0143">Chaperone</keyword>
<evidence type="ECO:0000313" key="4">
    <source>
        <dbReference type="EMBL" id="KKZ12526.1"/>
    </source>
</evidence>
<feature type="transmembrane region" description="Helical" evidence="2">
    <location>
        <begin position="86"/>
        <end position="111"/>
    </location>
</feature>
<comment type="caution">
    <text evidence="4">The sequence shown here is derived from an EMBL/GenBank/DDBJ whole genome shotgun (WGS) entry which is preliminary data.</text>
</comment>
<feature type="domain" description="J" evidence="3">
    <location>
        <begin position="7"/>
        <end position="71"/>
    </location>
</feature>
<dbReference type="InterPro" id="IPR001623">
    <property type="entry name" value="DnaJ_domain"/>
</dbReference>
<dbReference type="SMART" id="SM00271">
    <property type="entry name" value="DnaJ"/>
    <property type="match status" value="1"/>
</dbReference>
<reference evidence="4 5" key="1">
    <citation type="submission" date="2015-02" db="EMBL/GenBank/DDBJ databases">
        <authorList>
            <person name="Slaby B."/>
            <person name="Hentschel U."/>
        </authorList>
    </citation>
    <scope>NUCLEOTIDE SEQUENCE [LARGE SCALE GENOMIC DNA]</scope>
    <source>
        <strain evidence="4">15L</strain>
    </source>
</reference>
<dbReference type="Gene3D" id="1.10.287.110">
    <property type="entry name" value="DnaJ domain"/>
    <property type="match status" value="1"/>
</dbReference>
<feature type="transmembrane region" description="Helical" evidence="2">
    <location>
        <begin position="132"/>
        <end position="156"/>
    </location>
</feature>